<accession>A0ABP3XMN4</accession>
<dbReference type="EMBL" id="BAAAFE010000010">
    <property type="protein sequence ID" value="GAA0866848.1"/>
    <property type="molecule type" value="Genomic_DNA"/>
</dbReference>
<evidence type="ECO:0008006" key="3">
    <source>
        <dbReference type="Google" id="ProtNLM"/>
    </source>
</evidence>
<gene>
    <name evidence="1" type="ORF">GCM10009115_32220</name>
</gene>
<reference evidence="2" key="1">
    <citation type="journal article" date="2019" name="Int. J. Syst. Evol. Microbiol.">
        <title>The Global Catalogue of Microorganisms (GCM) 10K type strain sequencing project: providing services to taxonomists for standard genome sequencing and annotation.</title>
        <authorList>
            <consortium name="The Broad Institute Genomics Platform"/>
            <consortium name="The Broad Institute Genome Sequencing Center for Infectious Disease"/>
            <person name="Wu L."/>
            <person name="Ma J."/>
        </authorList>
    </citation>
    <scope>NUCLEOTIDE SEQUENCE [LARGE SCALE GENOMIC DNA]</scope>
    <source>
        <strain evidence="2">JCM 15910</strain>
    </source>
</reference>
<dbReference type="RefSeq" id="WP_215350717.1">
    <property type="nucleotide sequence ID" value="NZ_BAAAFE010000010.1"/>
</dbReference>
<evidence type="ECO:0000313" key="1">
    <source>
        <dbReference type="EMBL" id="GAA0866848.1"/>
    </source>
</evidence>
<dbReference type="Proteomes" id="UP001500738">
    <property type="component" value="Unassembled WGS sequence"/>
</dbReference>
<protein>
    <recommendedName>
        <fullName evidence="3">XRE family transcriptional regulator</fullName>
    </recommendedName>
</protein>
<evidence type="ECO:0000313" key="2">
    <source>
        <dbReference type="Proteomes" id="UP001500738"/>
    </source>
</evidence>
<keyword evidence="2" id="KW-1185">Reference proteome</keyword>
<proteinExistence type="predicted"/>
<organism evidence="1 2">
    <name type="scientific">Sphingopyxis soli</name>
    <dbReference type="NCBI Taxonomy" id="592051"/>
    <lineage>
        <taxon>Bacteria</taxon>
        <taxon>Pseudomonadati</taxon>
        <taxon>Pseudomonadota</taxon>
        <taxon>Alphaproteobacteria</taxon>
        <taxon>Sphingomonadales</taxon>
        <taxon>Sphingomonadaceae</taxon>
        <taxon>Sphingopyxis</taxon>
    </lineage>
</organism>
<sequence>MIGDRVPAPGLNAGLVKRINAFLREADMPPSVFGRSVARDPRLVSDLRNGREAGPSLVRRVDTFMHDWRRAYEAGKVHRTGDRRCRREAA</sequence>
<comment type="caution">
    <text evidence="1">The sequence shown here is derived from an EMBL/GenBank/DDBJ whole genome shotgun (WGS) entry which is preliminary data.</text>
</comment>
<name>A0ABP3XMN4_9SPHN</name>